<evidence type="ECO:0000313" key="3">
    <source>
        <dbReference type="Proteomes" id="UP000637980"/>
    </source>
</evidence>
<evidence type="ECO:0008006" key="4">
    <source>
        <dbReference type="Google" id="ProtNLM"/>
    </source>
</evidence>
<comment type="caution">
    <text evidence="2">The sequence shown here is derived from an EMBL/GenBank/DDBJ whole genome shotgun (WGS) entry which is preliminary data.</text>
</comment>
<dbReference type="InterPro" id="IPR046730">
    <property type="entry name" value="DUF6622"/>
</dbReference>
<dbReference type="RefSeq" id="WP_189436210.1">
    <property type="nucleotide sequence ID" value="NZ_BMXE01000002.1"/>
</dbReference>
<name>A0ABQ3E728_9HYPH</name>
<protein>
    <recommendedName>
        <fullName evidence="4">Transmembrane protein</fullName>
    </recommendedName>
</protein>
<keyword evidence="1" id="KW-1133">Transmembrane helix</keyword>
<feature type="transmembrane region" description="Helical" evidence="1">
    <location>
        <begin position="129"/>
        <end position="149"/>
    </location>
</feature>
<feature type="transmembrane region" description="Helical" evidence="1">
    <location>
        <begin position="6"/>
        <end position="24"/>
    </location>
</feature>
<feature type="transmembrane region" description="Helical" evidence="1">
    <location>
        <begin position="60"/>
        <end position="79"/>
    </location>
</feature>
<keyword evidence="1" id="KW-0472">Membrane</keyword>
<feature type="transmembrane region" description="Helical" evidence="1">
    <location>
        <begin position="91"/>
        <end position="109"/>
    </location>
</feature>
<dbReference type="Pfam" id="PF20327">
    <property type="entry name" value="DUF6622"/>
    <property type="match status" value="1"/>
</dbReference>
<keyword evidence="3" id="KW-1185">Reference proteome</keyword>
<feature type="transmembrane region" description="Helical" evidence="1">
    <location>
        <begin position="36"/>
        <end position="54"/>
    </location>
</feature>
<dbReference type="Proteomes" id="UP000637980">
    <property type="component" value="Unassembled WGS sequence"/>
</dbReference>
<gene>
    <name evidence="2" type="ORF">GCM10007094_15850</name>
</gene>
<proteinExistence type="predicted"/>
<reference evidence="3" key="1">
    <citation type="journal article" date="2019" name="Int. J. Syst. Evol. Microbiol.">
        <title>The Global Catalogue of Microorganisms (GCM) 10K type strain sequencing project: providing services to taxonomists for standard genome sequencing and annotation.</title>
        <authorList>
            <consortium name="The Broad Institute Genomics Platform"/>
            <consortium name="The Broad Institute Genome Sequencing Center for Infectious Disease"/>
            <person name="Wu L."/>
            <person name="Ma J."/>
        </authorList>
    </citation>
    <scope>NUCLEOTIDE SEQUENCE [LARGE SCALE GENOMIC DNA]</scope>
    <source>
        <strain evidence="3">KCTC 12861</strain>
    </source>
</reference>
<dbReference type="EMBL" id="BMXE01000002">
    <property type="protein sequence ID" value="GHB28213.1"/>
    <property type="molecule type" value="Genomic_DNA"/>
</dbReference>
<organism evidence="2 3">
    <name type="scientific">Pseudovibrio japonicus</name>
    <dbReference type="NCBI Taxonomy" id="366534"/>
    <lineage>
        <taxon>Bacteria</taxon>
        <taxon>Pseudomonadati</taxon>
        <taxon>Pseudomonadota</taxon>
        <taxon>Alphaproteobacteria</taxon>
        <taxon>Hyphomicrobiales</taxon>
        <taxon>Stappiaceae</taxon>
        <taxon>Pseudovibrio</taxon>
    </lineage>
</organism>
<sequence length="154" mass="16941">MLQFITGAPVWVWPLFALLVYLGIHSSKERSSSVKSAYLLPLLGLTTINGIIALPNQSLSWTAFLLFYAIFSLATYRLQERWIVSRDGSRVTLAGEWFTFGVLMTQFVANYAAGVTKAVNPDLYTNPAFSVVFASVIGAASGTFLGRALRIIRI</sequence>
<keyword evidence="1" id="KW-0812">Transmembrane</keyword>
<evidence type="ECO:0000256" key="1">
    <source>
        <dbReference type="SAM" id="Phobius"/>
    </source>
</evidence>
<evidence type="ECO:0000313" key="2">
    <source>
        <dbReference type="EMBL" id="GHB28213.1"/>
    </source>
</evidence>
<accession>A0ABQ3E728</accession>